<evidence type="ECO:0000256" key="1">
    <source>
        <dbReference type="SAM" id="MobiDB-lite"/>
    </source>
</evidence>
<accession>A0AB34FHR2</accession>
<name>A0AB34FHR2_9HYPO</name>
<protein>
    <submittedName>
        <fullName evidence="2">Uncharacterized protein</fullName>
    </submittedName>
</protein>
<gene>
    <name evidence="2" type="ORF">O9K51_08161</name>
</gene>
<organism evidence="2 3">
    <name type="scientific">Purpureocillium lavendulum</name>
    <dbReference type="NCBI Taxonomy" id="1247861"/>
    <lineage>
        <taxon>Eukaryota</taxon>
        <taxon>Fungi</taxon>
        <taxon>Dikarya</taxon>
        <taxon>Ascomycota</taxon>
        <taxon>Pezizomycotina</taxon>
        <taxon>Sordariomycetes</taxon>
        <taxon>Hypocreomycetidae</taxon>
        <taxon>Hypocreales</taxon>
        <taxon>Ophiocordycipitaceae</taxon>
        <taxon>Purpureocillium</taxon>
    </lineage>
</organism>
<dbReference type="EMBL" id="JAQHRD010000007">
    <property type="protein sequence ID" value="KAJ6438760.1"/>
    <property type="molecule type" value="Genomic_DNA"/>
</dbReference>
<dbReference type="Proteomes" id="UP001163105">
    <property type="component" value="Unassembled WGS sequence"/>
</dbReference>
<dbReference type="AlphaFoldDB" id="A0AB34FHR2"/>
<comment type="caution">
    <text evidence="2">The sequence shown here is derived from an EMBL/GenBank/DDBJ whole genome shotgun (WGS) entry which is preliminary data.</text>
</comment>
<reference evidence="2" key="1">
    <citation type="submission" date="2023-01" db="EMBL/GenBank/DDBJ databases">
        <title>The growth and conidiation of Purpureocillium lavendulum are regulated by nitrogen source and histone H3K14 acetylation.</title>
        <authorList>
            <person name="Tang P."/>
            <person name="Han J."/>
            <person name="Zhang C."/>
            <person name="Tang P."/>
            <person name="Qi F."/>
            <person name="Zhang K."/>
            <person name="Liang L."/>
        </authorList>
    </citation>
    <scope>NUCLEOTIDE SEQUENCE</scope>
    <source>
        <strain evidence="2">YMF1.00683</strain>
    </source>
</reference>
<feature type="region of interest" description="Disordered" evidence="1">
    <location>
        <begin position="28"/>
        <end position="63"/>
    </location>
</feature>
<sequence>MADLAAGAGSEAPGCFFRQSIPGACLAGTDQMPAGMSTEIVGNGGKRRRRQRTFDEGPACDDG</sequence>
<proteinExistence type="predicted"/>
<keyword evidence="3" id="KW-1185">Reference proteome</keyword>
<evidence type="ECO:0000313" key="2">
    <source>
        <dbReference type="EMBL" id="KAJ6438760.1"/>
    </source>
</evidence>
<evidence type="ECO:0000313" key="3">
    <source>
        <dbReference type="Proteomes" id="UP001163105"/>
    </source>
</evidence>